<dbReference type="Gene3D" id="3.30.70.20">
    <property type="match status" value="1"/>
</dbReference>
<dbReference type="InterPro" id="IPR009016">
    <property type="entry name" value="Fe_hydrogenase"/>
</dbReference>
<keyword evidence="4" id="KW-0004">4Fe-4S</keyword>
<protein>
    <submittedName>
        <fullName evidence="17">2Fe-2S iron-sulfur cluster binding domain-containing protein, hydrogenase</fullName>
    </submittedName>
</protein>
<evidence type="ECO:0000313" key="17">
    <source>
        <dbReference type="EMBL" id="QGG48432.1"/>
    </source>
</evidence>
<dbReference type="InterPro" id="IPR036010">
    <property type="entry name" value="2Fe-2S_ferredoxin-like_sf"/>
</dbReference>
<dbReference type="OrthoDB" id="9805142at2"/>
<evidence type="ECO:0000256" key="7">
    <source>
        <dbReference type="ARBA" id="ARBA00022737"/>
    </source>
</evidence>
<dbReference type="PROSITE" id="PS51085">
    <property type="entry name" value="2FE2S_FER_2"/>
    <property type="match status" value="1"/>
</dbReference>
<dbReference type="Proteomes" id="UP000366051">
    <property type="component" value="Chromosome"/>
</dbReference>
<dbReference type="GO" id="GO:0051539">
    <property type="term" value="F:4 iron, 4 sulfur cluster binding"/>
    <property type="evidence" value="ECO:0007669"/>
    <property type="project" value="UniProtKB-KW"/>
</dbReference>
<dbReference type="GO" id="GO:0016020">
    <property type="term" value="C:membrane"/>
    <property type="evidence" value="ECO:0007669"/>
    <property type="project" value="UniProtKB-SubCell"/>
</dbReference>
<comment type="subcellular location">
    <subcellularLocation>
        <location evidence="2">Membrane</location>
    </subcellularLocation>
</comment>
<dbReference type="InterPro" id="IPR013352">
    <property type="entry name" value="Fe_hydrogenase_subset"/>
</dbReference>
<evidence type="ECO:0000256" key="10">
    <source>
        <dbReference type="ARBA" id="ARBA00023014"/>
    </source>
</evidence>
<dbReference type="SUPFAM" id="SSF54862">
    <property type="entry name" value="4Fe-4S ferredoxins"/>
    <property type="match status" value="1"/>
</dbReference>
<dbReference type="NCBIfam" id="NF040763">
    <property type="entry name" value="FeFe_hydrog_A6"/>
    <property type="match status" value="1"/>
</dbReference>
<organism evidence="17 18">
    <name type="scientific">Heliorestis convoluta</name>
    <dbReference type="NCBI Taxonomy" id="356322"/>
    <lineage>
        <taxon>Bacteria</taxon>
        <taxon>Bacillati</taxon>
        <taxon>Bacillota</taxon>
        <taxon>Clostridia</taxon>
        <taxon>Eubacteriales</taxon>
        <taxon>Heliobacteriaceae</taxon>
        <taxon>Heliorestis</taxon>
    </lineage>
</organism>
<evidence type="ECO:0000256" key="5">
    <source>
        <dbReference type="ARBA" id="ARBA00022714"/>
    </source>
</evidence>
<dbReference type="SUPFAM" id="SSF53920">
    <property type="entry name" value="Fe-only hydrogenase"/>
    <property type="match status" value="1"/>
</dbReference>
<dbReference type="FunFam" id="3.10.20.740:FF:000004">
    <property type="entry name" value="NADH-quinone oxidoreductase"/>
    <property type="match status" value="1"/>
</dbReference>
<evidence type="ECO:0000313" key="18">
    <source>
        <dbReference type="Proteomes" id="UP000366051"/>
    </source>
</evidence>
<dbReference type="KEGG" id="hcv:FTV88_2334"/>
<comment type="similarity">
    <text evidence="3">Belongs to the complex I 75 kDa subunit family.</text>
</comment>
<evidence type="ECO:0000256" key="4">
    <source>
        <dbReference type="ARBA" id="ARBA00022485"/>
    </source>
</evidence>
<keyword evidence="18" id="KW-1185">Reference proteome</keyword>
<dbReference type="InterPro" id="IPR004108">
    <property type="entry name" value="Fe_hydrogenase_lsu_C"/>
</dbReference>
<dbReference type="InterPro" id="IPR019574">
    <property type="entry name" value="NADH_UbQ_OxRdtase_Gsu_4Fe4S-bd"/>
</dbReference>
<keyword evidence="5" id="KW-0001">2Fe-2S</keyword>
<evidence type="ECO:0000256" key="12">
    <source>
        <dbReference type="ARBA" id="ARBA00023136"/>
    </source>
</evidence>
<dbReference type="GO" id="GO:0042773">
    <property type="term" value="P:ATP synthesis coupled electron transport"/>
    <property type="evidence" value="ECO:0007669"/>
    <property type="project" value="InterPro"/>
</dbReference>
<keyword evidence="6" id="KW-0479">Metal-binding</keyword>
<dbReference type="NCBIfam" id="TIGR02512">
    <property type="entry name" value="FeFe_hydrog_A"/>
    <property type="match status" value="1"/>
</dbReference>
<gene>
    <name evidence="17" type="ORF">FTV88_2334</name>
</gene>
<dbReference type="GO" id="GO:0008137">
    <property type="term" value="F:NADH dehydrogenase (ubiquinone) activity"/>
    <property type="evidence" value="ECO:0007669"/>
    <property type="project" value="InterPro"/>
</dbReference>
<dbReference type="SMART" id="SM00929">
    <property type="entry name" value="NADH-G_4Fe-4S_3"/>
    <property type="match status" value="1"/>
</dbReference>
<dbReference type="CDD" id="cd00207">
    <property type="entry name" value="fer2"/>
    <property type="match status" value="1"/>
</dbReference>
<dbReference type="AlphaFoldDB" id="A0A5Q2N544"/>
<evidence type="ECO:0000256" key="9">
    <source>
        <dbReference type="ARBA" id="ARBA00023004"/>
    </source>
</evidence>
<dbReference type="PROSITE" id="PS00641">
    <property type="entry name" value="COMPLEX1_75K_1"/>
    <property type="match status" value="1"/>
</dbReference>
<keyword evidence="11" id="KW-0520">NAD</keyword>
<dbReference type="Gene3D" id="3.40.50.1780">
    <property type="match status" value="1"/>
</dbReference>
<dbReference type="Pfam" id="PF02256">
    <property type="entry name" value="Fe_hyd_SSU"/>
    <property type="match status" value="1"/>
</dbReference>
<keyword evidence="10" id="KW-0411">Iron-sulfur</keyword>
<dbReference type="RefSeq" id="WP_153725611.1">
    <property type="nucleotide sequence ID" value="NZ_CP045875.1"/>
</dbReference>
<dbReference type="FunFam" id="3.30.70.20:FF:000035">
    <property type="entry name" value="Iron hydrogenase 1"/>
    <property type="match status" value="1"/>
</dbReference>
<dbReference type="InterPro" id="IPR001041">
    <property type="entry name" value="2Fe-2S_ferredoxin-type"/>
</dbReference>
<dbReference type="Pfam" id="PF13510">
    <property type="entry name" value="Fer2_4"/>
    <property type="match status" value="1"/>
</dbReference>
<evidence type="ECO:0000256" key="1">
    <source>
        <dbReference type="ARBA" id="ARBA00001966"/>
    </source>
</evidence>
<feature type="domain" description="2Fe-2S ferredoxin-type" evidence="14">
    <location>
        <begin position="2"/>
        <end position="80"/>
    </location>
</feature>
<evidence type="ECO:0000259" key="15">
    <source>
        <dbReference type="PROSITE" id="PS51379"/>
    </source>
</evidence>
<keyword evidence="7" id="KW-0677">Repeat</keyword>
<dbReference type="PROSITE" id="PS00198">
    <property type="entry name" value="4FE4S_FER_1"/>
    <property type="match status" value="1"/>
</dbReference>
<evidence type="ECO:0000259" key="14">
    <source>
        <dbReference type="PROSITE" id="PS51085"/>
    </source>
</evidence>
<dbReference type="Pfam" id="PF10588">
    <property type="entry name" value="NADH-G_4Fe-4S_3"/>
    <property type="match status" value="1"/>
</dbReference>
<keyword evidence="8" id="KW-1278">Translocase</keyword>
<feature type="domain" description="4Fe-4S His(Cys)3-ligated-type" evidence="16">
    <location>
        <begin position="80"/>
        <end position="119"/>
    </location>
</feature>
<dbReference type="Pfam" id="PF02906">
    <property type="entry name" value="Fe_hyd_lg_C"/>
    <property type="match status" value="1"/>
</dbReference>
<comment type="cofactor">
    <cofactor evidence="1">
        <name>[4Fe-4S] cluster</name>
        <dbReference type="ChEBI" id="CHEBI:49883"/>
    </cofactor>
</comment>
<dbReference type="InterPro" id="IPR036991">
    <property type="entry name" value="Fe_hydrogenase_ssu_sf"/>
</dbReference>
<keyword evidence="12" id="KW-0472">Membrane</keyword>
<dbReference type="InterPro" id="IPR017896">
    <property type="entry name" value="4Fe4S_Fe-S-bd"/>
</dbReference>
<feature type="domain" description="4Fe-4S ferredoxin-type" evidence="15">
    <location>
        <begin position="139"/>
        <end position="169"/>
    </location>
</feature>
<dbReference type="PROSITE" id="PS51379">
    <property type="entry name" value="4FE4S_FER_2"/>
    <property type="match status" value="2"/>
</dbReference>
<sequence>MDTVNLTIDGRKVTVPANTTVLEAAKKLKIKIPTLCYVKEINAIGACRMCLVEVKGNRSLQASCVLPVTEGMEIKTNSPLVRTTRRTVLELILSNHNRECTFCARNSKCELQKLAMELGVREISFPGEAANQPIDEGSPALHRDGSKCILCRRCVAVCHQIQTVGVIQATERGFKTTIEPAFGKSLDEVACILCGQCIHACPVAALQEKDDREKVWKALSDPALHVVVQTAPAVRIALGEEFGLEEGSPVTGKMVAALRLLGFHRVFDTDFAADLTIMEEGHELLHRLQKGGTLPMITSCSPGWVKFVEHHYPNLLPHLSSCKSPQQMMGAIVKTYYAQQAAIDPGKIYLVSIMPCIAKKYECNRPEMNASGYQDVDVVLTTRELAQMIRQAGICFTDLPEEDFDSPLGESTGAGLIFGASGGVTEAALRTVVEIVTGQEMETLDYEEVRGLEGIKESTVTAGEQQLQVAVAHGTGNARKLLDQIQKGEKKYHFIEVMACPGGCIGGGGQPIAPVGFNEKREVLLKRSEALYQDDKRKKIRKAHENEMIQKLYRDFLGSPNSKKAKELLHTQYCKRSLVPSDSE</sequence>
<dbReference type="Gene3D" id="4.10.260.20">
    <property type="entry name" value="Iron hydrogenase, small subunit"/>
    <property type="match status" value="1"/>
</dbReference>
<dbReference type="InterPro" id="IPR000283">
    <property type="entry name" value="NADH_UbQ_OxRdtase_75kDa_su_CS"/>
</dbReference>
<comment type="cofactor">
    <cofactor evidence="13">
        <name>[2Fe-2S] cluster</name>
        <dbReference type="ChEBI" id="CHEBI:190135"/>
    </cofactor>
</comment>
<dbReference type="GO" id="GO:0008901">
    <property type="term" value="F:ferredoxin hydrogenase activity"/>
    <property type="evidence" value="ECO:0007669"/>
    <property type="project" value="InterPro"/>
</dbReference>
<evidence type="ECO:0000256" key="2">
    <source>
        <dbReference type="ARBA" id="ARBA00004370"/>
    </source>
</evidence>
<keyword evidence="9" id="KW-0408">Iron</keyword>
<dbReference type="GO" id="GO:0005506">
    <property type="term" value="F:iron ion binding"/>
    <property type="evidence" value="ECO:0007669"/>
    <property type="project" value="InterPro"/>
</dbReference>
<feature type="domain" description="4Fe-4S ferredoxin-type" evidence="15">
    <location>
        <begin position="182"/>
        <end position="211"/>
    </location>
</feature>
<evidence type="ECO:0000256" key="8">
    <source>
        <dbReference type="ARBA" id="ARBA00022967"/>
    </source>
</evidence>
<evidence type="ECO:0000256" key="3">
    <source>
        <dbReference type="ARBA" id="ARBA00005404"/>
    </source>
</evidence>
<dbReference type="SUPFAM" id="SSF54292">
    <property type="entry name" value="2Fe-2S ferredoxin-like"/>
    <property type="match status" value="1"/>
</dbReference>
<reference evidence="18" key="1">
    <citation type="submission" date="2019-11" db="EMBL/GenBank/DDBJ databases">
        <title>Genome sequence of Heliorestis convoluta strain HH, an alkaliphilic and minimalistic phototrophic bacterium from a soda lake in Egypt.</title>
        <authorList>
            <person name="Dewey E.D."/>
            <person name="Stokes L.M."/>
            <person name="Burchell B.M."/>
            <person name="Shaffer K.N."/>
            <person name="Huntington A.M."/>
            <person name="Baker J.M."/>
            <person name="Nadendla S."/>
            <person name="Giglio M.G."/>
            <person name="Touchman J.W."/>
            <person name="Blankenship R.E."/>
            <person name="Madigan M.T."/>
            <person name="Sattley W.M."/>
        </authorList>
    </citation>
    <scope>NUCLEOTIDE SEQUENCE [LARGE SCALE GENOMIC DNA]</scope>
    <source>
        <strain evidence="18">HH</strain>
    </source>
</reference>
<proteinExistence type="inferred from homology"/>
<evidence type="ECO:0000259" key="16">
    <source>
        <dbReference type="PROSITE" id="PS51839"/>
    </source>
</evidence>
<dbReference type="InterPro" id="IPR003149">
    <property type="entry name" value="Fe_hydrogenase_ssu"/>
</dbReference>
<name>A0A5Q2N544_9FIRM</name>
<dbReference type="Gene3D" id="3.10.20.740">
    <property type="match status" value="1"/>
</dbReference>
<evidence type="ECO:0000256" key="11">
    <source>
        <dbReference type="ARBA" id="ARBA00023027"/>
    </source>
</evidence>
<dbReference type="EMBL" id="CP045875">
    <property type="protein sequence ID" value="QGG48432.1"/>
    <property type="molecule type" value="Genomic_DNA"/>
</dbReference>
<evidence type="ECO:0000256" key="6">
    <source>
        <dbReference type="ARBA" id="ARBA00022723"/>
    </source>
</evidence>
<dbReference type="InterPro" id="IPR050340">
    <property type="entry name" value="Cytosolic_Fe-S_CAF"/>
</dbReference>
<dbReference type="Pfam" id="PF12838">
    <property type="entry name" value="Fer4_7"/>
    <property type="match status" value="1"/>
</dbReference>
<dbReference type="InterPro" id="IPR017900">
    <property type="entry name" value="4Fe4S_Fe_S_CS"/>
</dbReference>
<dbReference type="GO" id="GO:0051537">
    <property type="term" value="F:2 iron, 2 sulfur cluster binding"/>
    <property type="evidence" value="ECO:0007669"/>
    <property type="project" value="UniProtKB-KW"/>
</dbReference>
<dbReference type="SMART" id="SM00902">
    <property type="entry name" value="Fe_hyd_SSU"/>
    <property type="match status" value="1"/>
</dbReference>
<dbReference type="Gene3D" id="3.40.950.10">
    <property type="entry name" value="Fe-only Hydrogenase (Larger Subunit), Chain L, domain 3"/>
    <property type="match status" value="1"/>
</dbReference>
<dbReference type="PROSITE" id="PS51839">
    <property type="entry name" value="4FE4S_HC3"/>
    <property type="match status" value="1"/>
</dbReference>
<evidence type="ECO:0000256" key="13">
    <source>
        <dbReference type="ARBA" id="ARBA00034078"/>
    </source>
</evidence>
<dbReference type="InterPro" id="IPR049830">
    <property type="entry name" value="HndD"/>
</dbReference>
<dbReference type="PANTHER" id="PTHR11615">
    <property type="entry name" value="NITRATE, FORMATE, IRON DEHYDROGENASE"/>
    <property type="match status" value="1"/>
</dbReference>
<accession>A0A5Q2N544</accession>